<feature type="region of interest" description="Disordered" evidence="8">
    <location>
        <begin position="33"/>
        <end position="69"/>
    </location>
</feature>
<gene>
    <name evidence="13" type="ORF">WMG39_08340</name>
</gene>
<evidence type="ECO:0000256" key="2">
    <source>
        <dbReference type="ARBA" id="ARBA00008017"/>
    </source>
</evidence>
<evidence type="ECO:0000256" key="8">
    <source>
        <dbReference type="SAM" id="MobiDB-lite"/>
    </source>
</evidence>
<evidence type="ECO:0000256" key="6">
    <source>
        <dbReference type="ARBA" id="ARBA00023136"/>
    </source>
</evidence>
<dbReference type="RefSeq" id="WP_340521920.1">
    <property type="nucleotide sequence ID" value="NZ_JBBLXS010000078.1"/>
</dbReference>
<proteinExistence type="inferred from homology"/>
<evidence type="ECO:0000256" key="3">
    <source>
        <dbReference type="ARBA" id="ARBA00022475"/>
    </source>
</evidence>
<dbReference type="InterPro" id="IPR006685">
    <property type="entry name" value="MscS_channel_2nd"/>
</dbReference>
<keyword evidence="7" id="KW-0175">Coiled coil</keyword>
<dbReference type="Gene3D" id="2.30.30.60">
    <property type="match status" value="1"/>
</dbReference>
<feature type="compositionally biased region" description="Basic and acidic residues" evidence="8">
    <location>
        <begin position="153"/>
        <end position="188"/>
    </location>
</feature>
<dbReference type="SUPFAM" id="SSF82861">
    <property type="entry name" value="Mechanosensitive channel protein MscS (YggB), transmembrane region"/>
    <property type="match status" value="1"/>
</dbReference>
<dbReference type="Gene3D" id="1.10.287.1260">
    <property type="match status" value="1"/>
</dbReference>
<dbReference type="EMBL" id="JBBLXS010000078">
    <property type="protein sequence ID" value="MEK0184866.1"/>
    <property type="molecule type" value="Genomic_DNA"/>
</dbReference>
<reference evidence="13 14" key="1">
    <citation type="journal article" date="2020" name="Harmful Algae">
        <title>Molecular and morphological characterization of a novel dihydroanatoxin-a producing Microcoleus species (cyanobacteria) from the Russian River, California, USA.</title>
        <authorList>
            <person name="Conklin K.Y."/>
            <person name="Stancheva R."/>
            <person name="Otten T.G."/>
            <person name="Fadness R."/>
            <person name="Boyer G.L."/>
            <person name="Read B."/>
            <person name="Zhang X."/>
            <person name="Sheath R.G."/>
        </authorList>
    </citation>
    <scope>NUCLEOTIDE SEQUENCE [LARGE SCALE GENOMIC DNA]</scope>
    <source>
        <strain evidence="13 14">PTRS2</strain>
    </source>
</reference>
<evidence type="ECO:0000256" key="7">
    <source>
        <dbReference type="SAM" id="Coils"/>
    </source>
</evidence>
<keyword evidence="3" id="KW-1003">Cell membrane</keyword>
<evidence type="ECO:0000256" key="10">
    <source>
        <dbReference type="SAM" id="SignalP"/>
    </source>
</evidence>
<dbReference type="InterPro" id="IPR049278">
    <property type="entry name" value="MS_channel_C"/>
</dbReference>
<feature type="region of interest" description="Disordered" evidence="8">
    <location>
        <begin position="278"/>
        <end position="342"/>
    </location>
</feature>
<comment type="subcellular location">
    <subcellularLocation>
        <location evidence="1">Cell membrane</location>
        <topology evidence="1">Multi-pass membrane protein</topology>
    </subcellularLocation>
</comment>
<name>A0ABU8YKR7_9CYAN</name>
<evidence type="ECO:0000313" key="14">
    <source>
        <dbReference type="Proteomes" id="UP001384579"/>
    </source>
</evidence>
<feature type="region of interest" description="Disordered" evidence="8">
    <location>
        <begin position="142"/>
        <end position="229"/>
    </location>
</feature>
<feature type="domain" description="Mechanosensitive ion channel MscS C-terminal" evidence="12">
    <location>
        <begin position="594"/>
        <end position="675"/>
    </location>
</feature>
<feature type="chain" id="PRO_5045963085" evidence="10">
    <location>
        <begin position="33"/>
        <end position="717"/>
    </location>
</feature>
<evidence type="ECO:0000313" key="13">
    <source>
        <dbReference type="EMBL" id="MEK0184866.1"/>
    </source>
</evidence>
<dbReference type="PANTHER" id="PTHR30221">
    <property type="entry name" value="SMALL-CONDUCTANCE MECHANOSENSITIVE CHANNEL"/>
    <property type="match status" value="1"/>
</dbReference>
<dbReference type="Pfam" id="PF21082">
    <property type="entry name" value="MS_channel_3rd"/>
    <property type="match status" value="1"/>
</dbReference>
<keyword evidence="14" id="KW-1185">Reference proteome</keyword>
<dbReference type="Proteomes" id="UP001384579">
    <property type="component" value="Unassembled WGS sequence"/>
</dbReference>
<comment type="similarity">
    <text evidence="2">Belongs to the MscS (TC 1.A.23) family.</text>
</comment>
<sequence>MKNNKMLPKRVRAIFLIAVVSCFALWGMPARSQPADEATASEEATASPKAEKIEPPPQADPKAAVTTKDPEIPVEELQLLVKPLALDELANEAAAWQLLLQQKVKEISDAEIAIKRQNRSIKKQQEVAGSLDEAKKALEESDKALKSAAPDSAEYKEATKKAEEAKEKLKKAQEGLKEATQTKKELKQDSTLNDALKKAEKTGELDQAKQTLDEAKKEREKIPADSPAYTAATEKIDALDKAIKAYEDAEKAQKAIADPKSPEYQEVTQKLEEATAQVKKAREAISGTTTTGGTGAAEKSAQKLDEATSTLENTTIKTGGETPTAGSSAANSQANQDKKGQLEKTSDKLEANAKDESVLKNQLVVNATNLQSGRTAVVDRFNVILEELDRKGGESKYYRKYIEAITKAEIDVKDTEGLGVRVLSWFKSDEGGLRWASNIGKFVGIVLASMIVSQILGLVISKLLKLSKTSKLMRQFTVVVINRGGIVVGVLLALTALEVSLAPVLTVLGGASFIFAFALQSNLGNFASGLMIMVYKPFDVGDEVKIGSLWGWVDSISLANTKIKGFGGQLFTVPNNTVWGETIENLTTSETRKVKFSFRISFDQDVTNIEKVLVDIFKSHPQILEEPAPSTFVFDLEDEYINLIASGWAKTDEFWKVSADILRTIQTRFEQEGIKLGAPAQDIRIIPESDENNSLTLDREFTEKQLLHPETAKPTFK</sequence>
<dbReference type="Gene3D" id="3.30.70.100">
    <property type="match status" value="1"/>
</dbReference>
<feature type="compositionally biased region" description="Low complexity" evidence="8">
    <location>
        <begin position="35"/>
        <end position="48"/>
    </location>
</feature>
<dbReference type="PANTHER" id="PTHR30221:SF1">
    <property type="entry name" value="SMALL-CONDUCTANCE MECHANOSENSITIVE CHANNEL"/>
    <property type="match status" value="1"/>
</dbReference>
<evidence type="ECO:0000259" key="12">
    <source>
        <dbReference type="Pfam" id="PF21082"/>
    </source>
</evidence>
<keyword evidence="10" id="KW-0732">Signal</keyword>
<protein>
    <submittedName>
        <fullName evidence="13">Mechanosensitive ion channel domain-containing protein</fullName>
    </submittedName>
</protein>
<dbReference type="InterPro" id="IPR010920">
    <property type="entry name" value="LSM_dom_sf"/>
</dbReference>
<comment type="caution">
    <text evidence="13">The sequence shown here is derived from an EMBL/GenBank/DDBJ whole genome shotgun (WGS) entry which is preliminary data.</text>
</comment>
<dbReference type="SUPFAM" id="SSF82689">
    <property type="entry name" value="Mechanosensitive channel protein MscS (YggB), C-terminal domain"/>
    <property type="match status" value="1"/>
</dbReference>
<evidence type="ECO:0000256" key="4">
    <source>
        <dbReference type="ARBA" id="ARBA00022692"/>
    </source>
</evidence>
<evidence type="ECO:0000256" key="9">
    <source>
        <dbReference type="SAM" id="Phobius"/>
    </source>
</evidence>
<evidence type="ECO:0000256" key="5">
    <source>
        <dbReference type="ARBA" id="ARBA00022989"/>
    </source>
</evidence>
<feature type="coiled-coil region" evidence="7">
    <location>
        <begin position="86"/>
        <end position="127"/>
    </location>
</feature>
<feature type="domain" description="Mechanosensitive ion channel MscS" evidence="11">
    <location>
        <begin position="523"/>
        <end position="587"/>
    </location>
</feature>
<feature type="compositionally biased region" description="Polar residues" evidence="8">
    <location>
        <begin position="307"/>
        <end position="317"/>
    </location>
</feature>
<dbReference type="SUPFAM" id="SSF50182">
    <property type="entry name" value="Sm-like ribonucleoproteins"/>
    <property type="match status" value="1"/>
</dbReference>
<dbReference type="InterPro" id="IPR045275">
    <property type="entry name" value="MscS_archaea/bacteria_type"/>
</dbReference>
<evidence type="ECO:0000259" key="11">
    <source>
        <dbReference type="Pfam" id="PF00924"/>
    </source>
</evidence>
<dbReference type="InterPro" id="IPR011066">
    <property type="entry name" value="MscS_channel_C_sf"/>
</dbReference>
<dbReference type="Pfam" id="PF00924">
    <property type="entry name" value="MS_channel_2nd"/>
    <property type="match status" value="1"/>
</dbReference>
<organism evidence="13 14">
    <name type="scientific">Microcoleus anatoxicus PTRS2</name>
    <dbReference type="NCBI Taxonomy" id="2705321"/>
    <lineage>
        <taxon>Bacteria</taxon>
        <taxon>Bacillati</taxon>
        <taxon>Cyanobacteriota</taxon>
        <taxon>Cyanophyceae</taxon>
        <taxon>Oscillatoriophycideae</taxon>
        <taxon>Oscillatoriales</taxon>
        <taxon>Microcoleaceae</taxon>
        <taxon>Microcoleus</taxon>
        <taxon>Microcoleus anatoxicus</taxon>
    </lineage>
</organism>
<dbReference type="InterPro" id="IPR011014">
    <property type="entry name" value="MscS_channel_TM-2"/>
</dbReference>
<keyword evidence="4 9" id="KW-0812">Transmembrane</keyword>
<feature type="transmembrane region" description="Helical" evidence="9">
    <location>
        <begin position="442"/>
        <end position="464"/>
    </location>
</feature>
<dbReference type="InterPro" id="IPR023408">
    <property type="entry name" value="MscS_beta-dom_sf"/>
</dbReference>
<keyword evidence="5 9" id="KW-1133">Transmembrane helix</keyword>
<accession>A0ABU8YKR7</accession>
<evidence type="ECO:0000256" key="1">
    <source>
        <dbReference type="ARBA" id="ARBA00004651"/>
    </source>
</evidence>
<keyword evidence="6 9" id="KW-0472">Membrane</keyword>
<feature type="signal peptide" evidence="10">
    <location>
        <begin position="1"/>
        <end position="32"/>
    </location>
</feature>
<feature type="compositionally biased region" description="Basic and acidic residues" evidence="8">
    <location>
        <begin position="195"/>
        <end position="223"/>
    </location>
</feature>